<keyword evidence="2" id="KW-1133">Transmembrane helix</keyword>
<dbReference type="EMBL" id="AMYB01000007">
    <property type="protein sequence ID" value="OAC99969.1"/>
    <property type="molecule type" value="Genomic_DNA"/>
</dbReference>
<reference evidence="3 4" key="1">
    <citation type="submission" date="2015-06" db="EMBL/GenBank/DDBJ databases">
        <title>Expansion of signal transduction pathways in fungi by whole-genome duplication.</title>
        <authorList>
            <consortium name="DOE Joint Genome Institute"/>
            <person name="Corrochano L.M."/>
            <person name="Kuo A."/>
            <person name="Marcet-Houben M."/>
            <person name="Polaino S."/>
            <person name="Salamov A."/>
            <person name="Villalobos J.M."/>
            <person name="Alvarez M.I."/>
            <person name="Avalos J."/>
            <person name="Benito E.P."/>
            <person name="Benoit I."/>
            <person name="Burger G."/>
            <person name="Camino L.P."/>
            <person name="Canovas D."/>
            <person name="Cerda-Olmedo E."/>
            <person name="Cheng J.-F."/>
            <person name="Dominguez A."/>
            <person name="Elias M."/>
            <person name="Eslava A.P."/>
            <person name="Glaser F."/>
            <person name="Grimwood J."/>
            <person name="Gutierrez G."/>
            <person name="Heitman J."/>
            <person name="Henrissat B."/>
            <person name="Iturriaga E.A."/>
            <person name="Lang B.F."/>
            <person name="Lavin J.L."/>
            <person name="Lee S."/>
            <person name="Li W."/>
            <person name="Lindquist E."/>
            <person name="Lopez-Garcia S."/>
            <person name="Luque E.M."/>
            <person name="Marcos A.T."/>
            <person name="Martin J."/>
            <person name="Mccluskey K."/>
            <person name="Medina H.R."/>
            <person name="Miralles-Duran A."/>
            <person name="Miyazaki A."/>
            <person name="Munoz-Torres E."/>
            <person name="Oguiza J.A."/>
            <person name="Ohm R."/>
            <person name="Olmedo M."/>
            <person name="Orejas M."/>
            <person name="Ortiz-Castellanos L."/>
            <person name="Pisabarro A.G."/>
            <person name="Rodriguez-Romero J."/>
            <person name="Ruiz-Herrera J."/>
            <person name="Ruiz-Vazquez R."/>
            <person name="Sanz C."/>
            <person name="Schackwitz W."/>
            <person name="Schmutz J."/>
            <person name="Shahriari M."/>
            <person name="Shelest E."/>
            <person name="Silva-Franco F."/>
            <person name="Soanes D."/>
            <person name="Syed K."/>
            <person name="Tagua V.G."/>
            <person name="Talbot N.J."/>
            <person name="Thon M."/>
            <person name="De Vries R.P."/>
            <person name="Wiebenga A."/>
            <person name="Yadav J.S."/>
            <person name="Braun E.L."/>
            <person name="Baker S."/>
            <person name="Garre V."/>
            <person name="Horwitz B."/>
            <person name="Torres-Martinez S."/>
            <person name="Idnurm A."/>
            <person name="Herrera-Estrella A."/>
            <person name="Gabaldon T."/>
            <person name="Grigoriev I.V."/>
        </authorList>
    </citation>
    <scope>NUCLEOTIDE SEQUENCE [LARGE SCALE GENOMIC DNA]</scope>
    <source>
        <strain evidence="3 4">CBS 277.49</strain>
    </source>
</reference>
<evidence type="ECO:0000313" key="4">
    <source>
        <dbReference type="Proteomes" id="UP000077051"/>
    </source>
</evidence>
<gene>
    <name evidence="3" type="ORF">MUCCIDRAFT_130102</name>
</gene>
<feature type="non-terminal residue" evidence="3">
    <location>
        <position position="312"/>
    </location>
</feature>
<feature type="transmembrane region" description="Helical" evidence="2">
    <location>
        <begin position="214"/>
        <end position="237"/>
    </location>
</feature>
<proteinExistence type="predicted"/>
<dbReference type="GO" id="GO:0015079">
    <property type="term" value="F:potassium ion transmembrane transporter activity"/>
    <property type="evidence" value="ECO:0007669"/>
    <property type="project" value="InterPro"/>
</dbReference>
<dbReference type="Pfam" id="PF16944">
    <property type="entry name" value="KCH"/>
    <property type="match status" value="1"/>
</dbReference>
<keyword evidence="4" id="KW-1185">Reference proteome</keyword>
<comment type="caution">
    <text evidence="3">The sequence shown here is derived from an EMBL/GenBank/DDBJ whole genome shotgun (WGS) entry which is preliminary data.</text>
</comment>
<feature type="compositionally biased region" description="Basic residues" evidence="1">
    <location>
        <begin position="281"/>
        <end position="290"/>
    </location>
</feature>
<feature type="transmembrane region" description="Helical" evidence="2">
    <location>
        <begin position="83"/>
        <end position="103"/>
    </location>
</feature>
<dbReference type="PANTHER" id="PTHR36424:SF1">
    <property type="entry name" value="LOW AFFINITY K(+) TRANSPORTER 1-RELATED"/>
    <property type="match status" value="1"/>
</dbReference>
<dbReference type="OrthoDB" id="2128042at2759"/>
<dbReference type="VEuPathDB" id="FungiDB:MUCCIDRAFT_130102"/>
<feature type="transmembrane region" description="Helical" evidence="2">
    <location>
        <begin position="44"/>
        <end position="63"/>
    </location>
</feature>
<feature type="non-terminal residue" evidence="3">
    <location>
        <position position="1"/>
    </location>
</feature>
<dbReference type="Proteomes" id="UP000077051">
    <property type="component" value="Unassembled WGS sequence"/>
</dbReference>
<evidence type="ECO:0000313" key="3">
    <source>
        <dbReference type="EMBL" id="OAC99969.1"/>
    </source>
</evidence>
<dbReference type="InterPro" id="IPR031606">
    <property type="entry name" value="Kch1/2"/>
</dbReference>
<accession>A0A162Q941</accession>
<evidence type="ECO:0000256" key="1">
    <source>
        <dbReference type="SAM" id="MobiDB-lite"/>
    </source>
</evidence>
<keyword evidence="2" id="KW-0472">Membrane</keyword>
<name>A0A162Q941_MUCCL</name>
<keyword evidence="2" id="KW-0812">Transmembrane</keyword>
<dbReference type="STRING" id="747725.A0A162Q941"/>
<dbReference type="GO" id="GO:0005886">
    <property type="term" value="C:plasma membrane"/>
    <property type="evidence" value="ECO:0007669"/>
    <property type="project" value="InterPro"/>
</dbReference>
<sequence length="312" mass="36255">GPKWKREVVKDHKFDYIDIKEFYDPSCPARTSYMFMYVLMIKGFLVYVADLWTAGTLHCKFTWHHDTYALLSFTADASIPPDVAKWIFLGAIMISFALLFWDIRKSRGIVESRDISLAFFSVIANRWYSVKDYNYFCLFGKINRSRKQIDSIAFFVFFTLKGWKKLLLAEAPRQVINVVTLKTIIPAWIQINNGLKISNDGLGRNTVQRIMTGTMIFSTAVFAISFILLCAAAIIYIPVLCHIQGNLKEYCCHKVDKRIEELLRKQAKKRIEKNKKADHYNHHHHQKKSSKKDDIEMESLPQPTLPKVDMNN</sequence>
<organism evidence="3 4">
    <name type="scientific">Mucor lusitanicus CBS 277.49</name>
    <dbReference type="NCBI Taxonomy" id="747725"/>
    <lineage>
        <taxon>Eukaryota</taxon>
        <taxon>Fungi</taxon>
        <taxon>Fungi incertae sedis</taxon>
        <taxon>Mucoromycota</taxon>
        <taxon>Mucoromycotina</taxon>
        <taxon>Mucoromycetes</taxon>
        <taxon>Mucorales</taxon>
        <taxon>Mucorineae</taxon>
        <taxon>Mucoraceae</taxon>
        <taxon>Mucor</taxon>
    </lineage>
</organism>
<feature type="region of interest" description="Disordered" evidence="1">
    <location>
        <begin position="272"/>
        <end position="312"/>
    </location>
</feature>
<dbReference type="AlphaFoldDB" id="A0A162Q941"/>
<protein>
    <submittedName>
        <fullName evidence="3">Uncharacterized protein</fullName>
    </submittedName>
</protein>
<evidence type="ECO:0000256" key="2">
    <source>
        <dbReference type="SAM" id="Phobius"/>
    </source>
</evidence>
<dbReference type="PANTHER" id="PTHR36424">
    <property type="entry name" value="PHEROMONE-REGULATED MEMBRANE PROTEIN 6"/>
    <property type="match status" value="1"/>
</dbReference>